<protein>
    <submittedName>
        <fullName evidence="1">Uncharacterized protein</fullName>
    </submittedName>
</protein>
<keyword evidence="2" id="KW-1185">Reference proteome</keyword>
<gene>
    <name evidence="1" type="ORF">SAMN06264346_10347</name>
</gene>
<evidence type="ECO:0000313" key="2">
    <source>
        <dbReference type="Proteomes" id="UP001157960"/>
    </source>
</evidence>
<dbReference type="EMBL" id="FXTZ01000003">
    <property type="protein sequence ID" value="SMP14583.1"/>
    <property type="molecule type" value="Genomic_DNA"/>
</dbReference>
<accession>A0ABY1NQH2</accession>
<proteinExistence type="predicted"/>
<organism evidence="1 2">
    <name type="scientific">Chryseobacterium profundimaris</name>
    <dbReference type="NCBI Taxonomy" id="1387275"/>
    <lineage>
        <taxon>Bacteria</taxon>
        <taxon>Pseudomonadati</taxon>
        <taxon>Bacteroidota</taxon>
        <taxon>Flavobacteriia</taxon>
        <taxon>Flavobacteriales</taxon>
        <taxon>Weeksellaceae</taxon>
        <taxon>Chryseobacterium group</taxon>
        <taxon>Chryseobacterium</taxon>
    </lineage>
</organism>
<evidence type="ECO:0000313" key="1">
    <source>
        <dbReference type="EMBL" id="SMP14583.1"/>
    </source>
</evidence>
<dbReference type="Proteomes" id="UP001157960">
    <property type="component" value="Unassembled WGS sequence"/>
</dbReference>
<reference evidence="1 2" key="1">
    <citation type="submission" date="2017-05" db="EMBL/GenBank/DDBJ databases">
        <authorList>
            <person name="Varghese N."/>
            <person name="Submissions S."/>
        </authorList>
    </citation>
    <scope>NUCLEOTIDE SEQUENCE [LARGE SCALE GENOMIC DNA]</scope>
    <source>
        <strain evidence="1 2">DSM 28214</strain>
    </source>
</reference>
<sequence length="51" mass="6015">MYYKKFVFPDDKKAQGYTKNDKKILTIKLNKAISLIFENNNSNAQRVFSIQ</sequence>
<name>A0ABY1NQH2_9FLAO</name>
<comment type="caution">
    <text evidence="1">The sequence shown here is derived from an EMBL/GenBank/DDBJ whole genome shotgun (WGS) entry which is preliminary data.</text>
</comment>